<keyword evidence="7" id="KW-1185">Reference proteome</keyword>
<sequence length="190" mass="20250">MKRLSAVFLALTCLLLTPFTAYATSIVSTSPTAGSILSISPTAITIKANADLLDGANEITVTDAKGVRVDDGSIQIQGAVLMVGVKPLTTSGLYTVAYTLMAIDQPPIVGTFTFLYNSPAEMVLPTPTPTDTQVATPTANRSTDIFVIGLMVFAFIMLIFLSRYAKKTFNSPSTSGRRVKKVSTSKKFIK</sequence>
<evidence type="ECO:0000256" key="3">
    <source>
        <dbReference type="SAM" id="Phobius"/>
    </source>
</evidence>
<dbReference type="GO" id="GO:0046688">
    <property type="term" value="P:response to copper ion"/>
    <property type="evidence" value="ECO:0007669"/>
    <property type="project" value="InterPro"/>
</dbReference>
<dbReference type="RefSeq" id="WP_095672711.1">
    <property type="nucleotide sequence ID" value="NZ_CP016771.1"/>
</dbReference>
<proteinExistence type="predicted"/>
<evidence type="ECO:0000256" key="4">
    <source>
        <dbReference type="SAM" id="SignalP"/>
    </source>
</evidence>
<feature type="transmembrane region" description="Helical" evidence="3">
    <location>
        <begin position="145"/>
        <end position="165"/>
    </location>
</feature>
<evidence type="ECO:0000313" key="6">
    <source>
        <dbReference type="EMBL" id="ASY13737.1"/>
    </source>
</evidence>
<dbReference type="OrthoDB" id="5194144at2"/>
<protein>
    <submittedName>
        <fullName evidence="6">Copper-binding protein CopC</fullName>
    </submittedName>
</protein>
<feature type="domain" description="CopC" evidence="5">
    <location>
        <begin position="25"/>
        <end position="114"/>
    </location>
</feature>
<evidence type="ECO:0000259" key="5">
    <source>
        <dbReference type="Pfam" id="PF04234"/>
    </source>
</evidence>
<dbReference type="Proteomes" id="UP000217171">
    <property type="component" value="Chromosome"/>
</dbReference>
<organism evidence="6 7">
    <name type="scientific">Candidatus Nanopelagicus hibericus</name>
    <dbReference type="NCBI Taxonomy" id="1884915"/>
    <lineage>
        <taxon>Bacteria</taxon>
        <taxon>Bacillati</taxon>
        <taxon>Actinomycetota</taxon>
        <taxon>Actinomycetes</taxon>
        <taxon>Candidatus Nanopelagicales</taxon>
        <taxon>Candidatus Nanopelagicaceae</taxon>
        <taxon>Candidatus Nanopelagicus</taxon>
    </lineage>
</organism>
<reference evidence="6 7" key="1">
    <citation type="submission" date="2016-07" db="EMBL/GenBank/DDBJ databases">
        <title>High microdiversification within the ubiquitous acI lineage of Actinobacteria.</title>
        <authorList>
            <person name="Neuenschwander S.M."/>
            <person name="Salcher M."/>
            <person name="Ghai R."/>
            <person name="Pernthaler J."/>
        </authorList>
    </citation>
    <scope>NUCLEOTIDE SEQUENCE [LARGE SCALE GENOMIC DNA]</scope>
    <source>
        <strain evidence="6">MMS-21-160</strain>
    </source>
</reference>
<keyword evidence="2" id="KW-0186">Copper</keyword>
<dbReference type="Pfam" id="PF04234">
    <property type="entry name" value="CopC"/>
    <property type="match status" value="1"/>
</dbReference>
<keyword evidence="3" id="KW-0472">Membrane</keyword>
<evidence type="ECO:0000256" key="2">
    <source>
        <dbReference type="ARBA" id="ARBA00023008"/>
    </source>
</evidence>
<evidence type="ECO:0000256" key="1">
    <source>
        <dbReference type="ARBA" id="ARBA00022729"/>
    </source>
</evidence>
<evidence type="ECO:0000313" key="7">
    <source>
        <dbReference type="Proteomes" id="UP000217171"/>
    </source>
</evidence>
<dbReference type="GO" id="GO:0042597">
    <property type="term" value="C:periplasmic space"/>
    <property type="evidence" value="ECO:0007669"/>
    <property type="project" value="InterPro"/>
</dbReference>
<dbReference type="GO" id="GO:0005507">
    <property type="term" value="F:copper ion binding"/>
    <property type="evidence" value="ECO:0007669"/>
    <property type="project" value="InterPro"/>
</dbReference>
<keyword evidence="3" id="KW-1133">Transmembrane helix</keyword>
<dbReference type="SUPFAM" id="SSF81296">
    <property type="entry name" value="E set domains"/>
    <property type="match status" value="1"/>
</dbReference>
<feature type="signal peptide" evidence="4">
    <location>
        <begin position="1"/>
        <end position="23"/>
    </location>
</feature>
<gene>
    <name evidence="6" type="ORF">B1s21160_05410</name>
</gene>
<dbReference type="InterPro" id="IPR007348">
    <property type="entry name" value="CopC_dom"/>
</dbReference>
<dbReference type="Gene3D" id="2.60.40.1220">
    <property type="match status" value="1"/>
</dbReference>
<feature type="chain" id="PRO_5013213290" evidence="4">
    <location>
        <begin position="24"/>
        <end position="190"/>
    </location>
</feature>
<dbReference type="AlphaFoldDB" id="A0A249KAC3"/>
<dbReference type="InterPro" id="IPR014755">
    <property type="entry name" value="Cu-Rt/internalin_Ig-like"/>
</dbReference>
<keyword evidence="1 4" id="KW-0732">Signal</keyword>
<dbReference type="KEGG" id="nhi:B1s21160_05410"/>
<dbReference type="EMBL" id="CP016771">
    <property type="protein sequence ID" value="ASY13737.1"/>
    <property type="molecule type" value="Genomic_DNA"/>
</dbReference>
<keyword evidence="3" id="KW-0812">Transmembrane</keyword>
<accession>A0A249KAC3</accession>
<name>A0A249KAC3_9ACTN</name>
<dbReference type="InterPro" id="IPR014756">
    <property type="entry name" value="Ig_E-set"/>
</dbReference>